<proteinExistence type="predicted"/>
<accession>A0A151MYH7</accession>
<feature type="compositionally biased region" description="Pro residues" evidence="1">
    <location>
        <begin position="295"/>
        <end position="310"/>
    </location>
</feature>
<dbReference type="InterPro" id="IPR042989">
    <property type="entry name" value="ZMY15"/>
</dbReference>
<evidence type="ECO:0000313" key="2">
    <source>
        <dbReference type="EMBL" id="KYO29606.1"/>
    </source>
</evidence>
<evidence type="ECO:0000256" key="1">
    <source>
        <dbReference type="SAM" id="MobiDB-lite"/>
    </source>
</evidence>
<organism evidence="2 3">
    <name type="scientific">Alligator mississippiensis</name>
    <name type="common">American alligator</name>
    <dbReference type="NCBI Taxonomy" id="8496"/>
    <lineage>
        <taxon>Eukaryota</taxon>
        <taxon>Metazoa</taxon>
        <taxon>Chordata</taxon>
        <taxon>Craniata</taxon>
        <taxon>Vertebrata</taxon>
        <taxon>Euteleostomi</taxon>
        <taxon>Archelosauria</taxon>
        <taxon>Archosauria</taxon>
        <taxon>Crocodylia</taxon>
        <taxon>Alligatoridae</taxon>
        <taxon>Alligatorinae</taxon>
        <taxon>Alligator</taxon>
    </lineage>
</organism>
<dbReference type="Proteomes" id="UP000050525">
    <property type="component" value="Unassembled WGS sequence"/>
</dbReference>
<comment type="caution">
    <text evidence="2">The sequence shown here is derived from an EMBL/GenBank/DDBJ whole genome shotgun (WGS) entry which is preliminary data.</text>
</comment>
<dbReference type="STRING" id="8496.A0A151MYH7"/>
<protein>
    <submittedName>
        <fullName evidence="2">Zinc finger MYND domain-containing protein 15</fullName>
    </submittedName>
</protein>
<dbReference type="GO" id="GO:0042826">
    <property type="term" value="F:histone deacetylase binding"/>
    <property type="evidence" value="ECO:0007669"/>
    <property type="project" value="InterPro"/>
</dbReference>
<dbReference type="AlphaFoldDB" id="A0A151MYH7"/>
<dbReference type="GO" id="GO:0045892">
    <property type="term" value="P:negative regulation of DNA-templated transcription"/>
    <property type="evidence" value="ECO:0007669"/>
    <property type="project" value="InterPro"/>
</dbReference>
<dbReference type="PANTHER" id="PTHR47085">
    <property type="entry name" value="ZINC FINGER MYND DOMAIN-CONTAINING PROTEIN 15"/>
    <property type="match status" value="1"/>
</dbReference>
<name>A0A151MYH7_ALLMI</name>
<gene>
    <name evidence="2" type="primary">ZMYND15</name>
    <name evidence="2" type="ORF">Y1Q_0023919</name>
</gene>
<dbReference type="EMBL" id="AKHW03004623">
    <property type="protein sequence ID" value="KYO29606.1"/>
    <property type="molecule type" value="Genomic_DNA"/>
</dbReference>
<feature type="region of interest" description="Disordered" evidence="1">
    <location>
        <begin position="271"/>
        <end position="314"/>
    </location>
</feature>
<evidence type="ECO:0000313" key="3">
    <source>
        <dbReference type="Proteomes" id="UP000050525"/>
    </source>
</evidence>
<sequence length="325" mass="35069">MQLAWWQEMEFVTGYRAEVLDLAELLLGWHRRLLGGGPPRPPRRLPPDPARWVLQLLPNPRLALALALAPGGPGGGAPRGRLCGEEPLQLRDLLPGLGFLRLDGPDARPGPGQVLLHVERLLLVTDERGALLGLDFQLAATGAGIEAPALGERALRLVAHTMAGPLGGGEPRRPRALAVTDAELYRPQCRAVLYCSERCRQRDAGHRAWCQRLGRFVARARELADLPFTFAAETTSDTFDREAFLAGRGLTVGLWTLESLLVRAPDYGVGLGGDHEREPSPPHSGNPLEGLAPEGGPPLPIAPTQPPPPRTYFSEFGGAWGGLEC</sequence>
<keyword evidence="3" id="KW-1185">Reference proteome</keyword>
<reference evidence="2 3" key="1">
    <citation type="journal article" date="2012" name="Genome Biol.">
        <title>Sequencing three crocodilian genomes to illuminate the evolution of archosaurs and amniotes.</title>
        <authorList>
            <person name="St John J.A."/>
            <person name="Braun E.L."/>
            <person name="Isberg S.R."/>
            <person name="Miles L.G."/>
            <person name="Chong A.Y."/>
            <person name="Gongora J."/>
            <person name="Dalzell P."/>
            <person name="Moran C."/>
            <person name="Bed'hom B."/>
            <person name="Abzhanov A."/>
            <person name="Burgess S.C."/>
            <person name="Cooksey A.M."/>
            <person name="Castoe T.A."/>
            <person name="Crawford N.G."/>
            <person name="Densmore L.D."/>
            <person name="Drew J.C."/>
            <person name="Edwards S.V."/>
            <person name="Faircloth B.C."/>
            <person name="Fujita M.K."/>
            <person name="Greenwold M.J."/>
            <person name="Hoffmann F.G."/>
            <person name="Howard J.M."/>
            <person name="Iguchi T."/>
            <person name="Janes D.E."/>
            <person name="Khan S.Y."/>
            <person name="Kohno S."/>
            <person name="de Koning A.J."/>
            <person name="Lance S.L."/>
            <person name="McCarthy F.M."/>
            <person name="McCormack J.E."/>
            <person name="Merchant M.E."/>
            <person name="Peterson D.G."/>
            <person name="Pollock D.D."/>
            <person name="Pourmand N."/>
            <person name="Raney B.J."/>
            <person name="Roessler K.A."/>
            <person name="Sanford J.R."/>
            <person name="Sawyer R.H."/>
            <person name="Schmidt C.J."/>
            <person name="Triplett E.W."/>
            <person name="Tuberville T.D."/>
            <person name="Venegas-Anaya M."/>
            <person name="Howard J.T."/>
            <person name="Jarvis E.D."/>
            <person name="Guillette L.J.Jr."/>
            <person name="Glenn T.C."/>
            <person name="Green R.E."/>
            <person name="Ray D.A."/>
        </authorList>
    </citation>
    <scope>NUCLEOTIDE SEQUENCE [LARGE SCALE GENOMIC DNA]</scope>
    <source>
        <strain evidence="2">KSC_2009_1</strain>
    </source>
</reference>
<dbReference type="PANTHER" id="PTHR47085:SF1">
    <property type="entry name" value="ZINC FINGER MYND DOMAIN-CONTAINING PROTEIN 15"/>
    <property type="match status" value="1"/>
</dbReference>